<dbReference type="PANTHER" id="PTHR30041">
    <property type="entry name" value="ARSENATE REDUCTASE"/>
    <property type="match status" value="1"/>
</dbReference>
<dbReference type="InterPro" id="IPR006660">
    <property type="entry name" value="Arsenate_reductase-like"/>
</dbReference>
<dbReference type="Gene3D" id="3.40.30.10">
    <property type="entry name" value="Glutaredoxin"/>
    <property type="match status" value="1"/>
</dbReference>
<sequence>MITLYEYPQCTTCRKGKKYLSGSGIDFTAHDMVKNPPGADTLKGIIEQSDYSVDDFFNKRGKKFKDLGLKETLDDMTLDEKLELLSSDGMLIKRPLLVTDDTVVLGFKEEAYEAAVR</sequence>
<dbReference type="InterPro" id="IPR006504">
    <property type="entry name" value="Tscrpt_reg_Spx/MgsR"/>
</dbReference>
<accession>A0ABW5WUV7</accession>
<evidence type="ECO:0000313" key="2">
    <source>
        <dbReference type="EMBL" id="MFD2830190.1"/>
    </source>
</evidence>
<protein>
    <submittedName>
        <fullName evidence="2">Spx/MgsR family RNA polymerase-binding regulatory protein</fullName>
    </submittedName>
</protein>
<dbReference type="RefSeq" id="WP_377772882.1">
    <property type="nucleotide sequence ID" value="NZ_JBHUOQ010000001.1"/>
</dbReference>
<reference evidence="3" key="1">
    <citation type="journal article" date="2019" name="Int. J. Syst. Evol. Microbiol.">
        <title>The Global Catalogue of Microorganisms (GCM) 10K type strain sequencing project: providing services to taxonomists for standard genome sequencing and annotation.</title>
        <authorList>
            <consortium name="The Broad Institute Genomics Platform"/>
            <consortium name="The Broad Institute Genome Sequencing Center for Infectious Disease"/>
            <person name="Wu L."/>
            <person name="Ma J."/>
        </authorList>
    </citation>
    <scope>NUCLEOTIDE SEQUENCE [LARGE SCALE GENOMIC DNA]</scope>
    <source>
        <strain evidence="3">KCTC 33575</strain>
    </source>
</reference>
<name>A0ABW5WUV7_9STAP</name>
<gene>
    <name evidence="2" type="ORF">ACFSX4_06865</name>
</gene>
<dbReference type="PANTHER" id="PTHR30041:SF8">
    <property type="entry name" value="PROTEIN YFFB"/>
    <property type="match status" value="1"/>
</dbReference>
<dbReference type="SUPFAM" id="SSF52833">
    <property type="entry name" value="Thioredoxin-like"/>
    <property type="match status" value="1"/>
</dbReference>
<organism evidence="2 3">
    <name type="scientific">Corticicoccus populi</name>
    <dbReference type="NCBI Taxonomy" id="1812821"/>
    <lineage>
        <taxon>Bacteria</taxon>
        <taxon>Bacillati</taxon>
        <taxon>Bacillota</taxon>
        <taxon>Bacilli</taxon>
        <taxon>Bacillales</taxon>
        <taxon>Staphylococcaceae</taxon>
        <taxon>Corticicoccus</taxon>
    </lineage>
</organism>
<comment type="caution">
    <text evidence="2">The sequence shown here is derived from an EMBL/GenBank/DDBJ whole genome shotgun (WGS) entry which is preliminary data.</text>
</comment>
<comment type="similarity">
    <text evidence="1">Belongs to the ArsC family.</text>
</comment>
<dbReference type="Proteomes" id="UP001597519">
    <property type="component" value="Unassembled WGS sequence"/>
</dbReference>
<proteinExistence type="inferred from homology"/>
<evidence type="ECO:0000313" key="3">
    <source>
        <dbReference type="Proteomes" id="UP001597519"/>
    </source>
</evidence>
<dbReference type="PROSITE" id="PS51353">
    <property type="entry name" value="ARSC"/>
    <property type="match status" value="1"/>
</dbReference>
<keyword evidence="3" id="KW-1185">Reference proteome</keyword>
<dbReference type="EMBL" id="JBHUOQ010000001">
    <property type="protein sequence ID" value="MFD2830190.1"/>
    <property type="molecule type" value="Genomic_DNA"/>
</dbReference>
<dbReference type="Pfam" id="PF03960">
    <property type="entry name" value="ArsC"/>
    <property type="match status" value="1"/>
</dbReference>
<dbReference type="InterPro" id="IPR036249">
    <property type="entry name" value="Thioredoxin-like_sf"/>
</dbReference>
<evidence type="ECO:0000256" key="1">
    <source>
        <dbReference type="PROSITE-ProRule" id="PRU01282"/>
    </source>
</evidence>
<dbReference type="NCBIfam" id="TIGR01617">
    <property type="entry name" value="arsC_related"/>
    <property type="match status" value="1"/>
</dbReference>